<protein>
    <recommendedName>
        <fullName evidence="1">Aminotransferase-like plant mobile domain-containing protein</fullName>
    </recommendedName>
</protein>
<feature type="domain" description="Aminotransferase-like plant mobile" evidence="1">
    <location>
        <begin position="2"/>
        <end position="96"/>
    </location>
</feature>
<dbReference type="Proteomes" id="UP000541444">
    <property type="component" value="Unassembled WGS sequence"/>
</dbReference>
<name>A0A7J7L7F4_9MAGN</name>
<sequence>MGQFWFQTANDTVPLEYLAAVADLDSVAQYDWGSVIHASLYNGLDIAVTIEGAITGFVQLLTYWFYKYCGVGYPIIKEDVKFSAYPRLRAWEKGNRRKTND</sequence>
<evidence type="ECO:0000259" key="1">
    <source>
        <dbReference type="Pfam" id="PF10536"/>
    </source>
</evidence>
<keyword evidence="3" id="KW-1185">Reference proteome</keyword>
<dbReference type="InterPro" id="IPR019557">
    <property type="entry name" value="AminoTfrase-like_pln_mobile"/>
</dbReference>
<dbReference type="OrthoDB" id="723791at2759"/>
<reference evidence="2 3" key="1">
    <citation type="journal article" date="2020" name="IScience">
        <title>Genome Sequencing of the Endangered Kingdonia uniflora (Circaeasteraceae, Ranunculales) Reveals Potential Mechanisms of Evolutionary Specialization.</title>
        <authorList>
            <person name="Sun Y."/>
            <person name="Deng T."/>
            <person name="Zhang A."/>
            <person name="Moore M.J."/>
            <person name="Landis J.B."/>
            <person name="Lin N."/>
            <person name="Zhang H."/>
            <person name="Zhang X."/>
            <person name="Huang J."/>
            <person name="Zhang X."/>
            <person name="Sun H."/>
            <person name="Wang H."/>
        </authorList>
    </citation>
    <scope>NUCLEOTIDE SEQUENCE [LARGE SCALE GENOMIC DNA]</scope>
    <source>
        <strain evidence="2">TB1705</strain>
        <tissue evidence="2">Leaf</tissue>
    </source>
</reference>
<dbReference type="EMBL" id="JACGCM010002568">
    <property type="protein sequence ID" value="KAF6138561.1"/>
    <property type="molecule type" value="Genomic_DNA"/>
</dbReference>
<dbReference type="AlphaFoldDB" id="A0A7J7L7F4"/>
<accession>A0A7J7L7F4</accession>
<gene>
    <name evidence="2" type="ORF">GIB67_032455</name>
</gene>
<comment type="caution">
    <text evidence="2">The sequence shown here is derived from an EMBL/GenBank/DDBJ whole genome shotgun (WGS) entry which is preliminary data.</text>
</comment>
<evidence type="ECO:0000313" key="2">
    <source>
        <dbReference type="EMBL" id="KAF6138561.1"/>
    </source>
</evidence>
<proteinExistence type="predicted"/>
<organism evidence="2 3">
    <name type="scientific">Kingdonia uniflora</name>
    <dbReference type="NCBI Taxonomy" id="39325"/>
    <lineage>
        <taxon>Eukaryota</taxon>
        <taxon>Viridiplantae</taxon>
        <taxon>Streptophyta</taxon>
        <taxon>Embryophyta</taxon>
        <taxon>Tracheophyta</taxon>
        <taxon>Spermatophyta</taxon>
        <taxon>Magnoliopsida</taxon>
        <taxon>Ranunculales</taxon>
        <taxon>Circaeasteraceae</taxon>
        <taxon>Kingdonia</taxon>
    </lineage>
</organism>
<evidence type="ECO:0000313" key="3">
    <source>
        <dbReference type="Proteomes" id="UP000541444"/>
    </source>
</evidence>
<dbReference type="Pfam" id="PF10536">
    <property type="entry name" value="PMD"/>
    <property type="match status" value="1"/>
</dbReference>